<evidence type="ECO:0000313" key="5">
    <source>
        <dbReference type="Proteomes" id="UP001214638"/>
    </source>
</evidence>
<feature type="transmembrane region" description="Helical" evidence="1">
    <location>
        <begin position="124"/>
        <end position="144"/>
    </location>
</feature>
<dbReference type="EMBL" id="JALLKP010000022">
    <property type="protein sequence ID" value="KAK2194942.1"/>
    <property type="molecule type" value="Genomic_DNA"/>
</dbReference>
<dbReference type="KEGG" id="bdw:94335902"/>
<dbReference type="Proteomes" id="UP001214638">
    <property type="component" value="Unassembled WGS sequence"/>
</dbReference>
<dbReference type="SUPFAM" id="SSF103481">
    <property type="entry name" value="Multidrug resistance efflux transporter EmrE"/>
    <property type="match status" value="1"/>
</dbReference>
<evidence type="ECO:0008006" key="6">
    <source>
        <dbReference type="Google" id="ProtNLM"/>
    </source>
</evidence>
<feature type="transmembrane region" description="Helical" evidence="1">
    <location>
        <begin position="264"/>
        <end position="285"/>
    </location>
</feature>
<dbReference type="EMBL" id="JALLKP010000083">
    <property type="protein sequence ID" value="KAK2194580.1"/>
    <property type="molecule type" value="Genomic_DNA"/>
</dbReference>
<organism evidence="4 5">
    <name type="scientific">Babesia duncani</name>
    <dbReference type="NCBI Taxonomy" id="323732"/>
    <lineage>
        <taxon>Eukaryota</taxon>
        <taxon>Sar</taxon>
        <taxon>Alveolata</taxon>
        <taxon>Apicomplexa</taxon>
        <taxon>Aconoidasida</taxon>
        <taxon>Piroplasmida</taxon>
        <taxon>Babesiidae</taxon>
        <taxon>Babesia</taxon>
    </lineage>
</organism>
<evidence type="ECO:0000313" key="3">
    <source>
        <dbReference type="EMBL" id="KAK2194942.1"/>
    </source>
</evidence>
<dbReference type="InterPro" id="IPR037185">
    <property type="entry name" value="EmrE-like"/>
</dbReference>
<dbReference type="EMBL" id="JALLKP010000002">
    <property type="protein sequence ID" value="KAK2196361.1"/>
    <property type="molecule type" value="Genomic_DNA"/>
</dbReference>
<proteinExistence type="predicted"/>
<sequence>MLNDNTRIEKFRSVSFTKDSEFFTARSKENKQNDTSYYVMNVPTVTLEASSDDSPDNVFEQSDNLPKIVDRDTDTSSARQYSIESDDVIEDILLGPMLTVQEKGDNTPSVFFELIKSFTVRIELMVYIFIFIITNSAQPLLIYLLKQCGGTPNGTYTFLLPTYLAMICIGFYPTKKTIWEENWHYPLLLSFMDVIHQVIEKAGLVLCGPSIYTIGSSTNTMFLALFSNVILKQKVSYGTWTSISLISGSIALTGIGQLDHITKYHVIGFCLVVLAGIVNSLNSVISEDILKKNEIEGPNLLYIDEHFCRLVIHMDNSPMGFIIHYAK</sequence>
<keyword evidence="1" id="KW-0472">Membrane</keyword>
<reference evidence="4" key="1">
    <citation type="journal article" date="2023" name="Nat. Microbiol.">
        <title>Babesia duncani multi-omics identifies virulence factors and drug targets.</title>
        <authorList>
            <person name="Singh P."/>
            <person name="Lonardi S."/>
            <person name="Liang Q."/>
            <person name="Vydyam P."/>
            <person name="Khabirova E."/>
            <person name="Fang T."/>
            <person name="Gihaz S."/>
            <person name="Thekkiniath J."/>
            <person name="Munshi M."/>
            <person name="Abel S."/>
            <person name="Ciampossin L."/>
            <person name="Batugedara G."/>
            <person name="Gupta M."/>
            <person name="Lu X.M."/>
            <person name="Lenz T."/>
            <person name="Chakravarty S."/>
            <person name="Cornillot E."/>
            <person name="Hu Y."/>
            <person name="Ma W."/>
            <person name="Gonzalez L.M."/>
            <person name="Sanchez S."/>
            <person name="Estrada K."/>
            <person name="Sanchez-Flores A."/>
            <person name="Montero E."/>
            <person name="Harb O.S."/>
            <person name="Le Roch K.G."/>
            <person name="Mamoun C.B."/>
        </authorList>
    </citation>
    <scope>NUCLEOTIDE SEQUENCE</scope>
    <source>
        <strain evidence="4">WA1</strain>
    </source>
</reference>
<protein>
    <recommendedName>
        <fullName evidence="6">Sugar phosphate transporter domain-containing protein</fullName>
    </recommendedName>
</protein>
<evidence type="ECO:0000256" key="1">
    <source>
        <dbReference type="SAM" id="Phobius"/>
    </source>
</evidence>
<evidence type="ECO:0000313" key="4">
    <source>
        <dbReference type="EMBL" id="KAK2196361.1"/>
    </source>
</evidence>
<name>A0AAD9UNX6_9APIC</name>
<comment type="caution">
    <text evidence="4">The sequence shown here is derived from an EMBL/GenBank/DDBJ whole genome shotgun (WGS) entry which is preliminary data.</text>
</comment>
<keyword evidence="5" id="KW-1185">Reference proteome</keyword>
<feature type="transmembrane region" description="Helical" evidence="1">
    <location>
        <begin position="238"/>
        <end position="258"/>
    </location>
</feature>
<evidence type="ECO:0000313" key="2">
    <source>
        <dbReference type="EMBL" id="KAK2194580.1"/>
    </source>
</evidence>
<accession>A0AAD9UNX6</accession>
<feature type="transmembrane region" description="Helical" evidence="1">
    <location>
        <begin position="156"/>
        <end position="174"/>
    </location>
</feature>
<dbReference type="RefSeq" id="XP_067803203.1">
    <property type="nucleotide sequence ID" value="XM_067946639.1"/>
</dbReference>
<keyword evidence="1" id="KW-1133">Transmembrane helix</keyword>
<dbReference type="GeneID" id="94335902"/>
<gene>
    <name evidence="4" type="ORF">BdWA1_001604</name>
    <name evidence="3" type="ORF">BdWA1_003597</name>
    <name evidence="2" type="ORF">BdWA1_003945</name>
</gene>
<dbReference type="AlphaFoldDB" id="A0AAD9UNX6"/>
<keyword evidence="1" id="KW-0812">Transmembrane</keyword>